<keyword evidence="1" id="KW-0732">Signal</keyword>
<evidence type="ECO:0000256" key="1">
    <source>
        <dbReference type="SAM" id="SignalP"/>
    </source>
</evidence>
<evidence type="ECO:0000313" key="3">
    <source>
        <dbReference type="Proteomes" id="UP000250140"/>
    </source>
</evidence>
<dbReference type="InterPro" id="IPR052820">
    <property type="entry name" value="PhiA_domain"/>
</dbReference>
<dbReference type="PANTHER" id="PTHR42047">
    <property type="entry name" value="PROTEIN, PUTATIVE (AFU_ORTHOLOGUE AFUA_6G03560)-RELATED"/>
    <property type="match status" value="1"/>
</dbReference>
<dbReference type="EMBL" id="KV750880">
    <property type="protein sequence ID" value="OCL02783.1"/>
    <property type="molecule type" value="Genomic_DNA"/>
</dbReference>
<feature type="signal peptide" evidence="1">
    <location>
        <begin position="1"/>
        <end position="19"/>
    </location>
</feature>
<dbReference type="AlphaFoldDB" id="A0A8E2EQF5"/>
<dbReference type="OrthoDB" id="5430620at2759"/>
<proteinExistence type="predicted"/>
<protein>
    <recommendedName>
        <fullName evidence="4">IgE-binding protein</fullName>
    </recommendedName>
</protein>
<sequence length="182" mass="18586">MKTSIAISALAALLPAVFAQSTTPFSAIAARSASPIHLQSINAAGGKFWVAGRATDSYCPEAEIANCPAGTSTVFAGGDDTLSLDVEVPAGQLVYIAPDGSMSFTQAHSANIPAGSIETGWTHSEGPSFGFLSWANGLVACPVAGEGYQIFGQLEGVSLSSDCLGFDMLTSNTTGVGAWEYI</sequence>
<evidence type="ECO:0000313" key="2">
    <source>
        <dbReference type="EMBL" id="OCL02783.1"/>
    </source>
</evidence>
<dbReference type="PANTHER" id="PTHR42047:SF1">
    <property type="entry name" value="PROTEIN, PUTATIVE (AFU_ORTHOLOGUE AFUA_6G03560)-RELATED"/>
    <property type="match status" value="1"/>
</dbReference>
<keyword evidence="3" id="KW-1185">Reference proteome</keyword>
<name>A0A8E2EQF5_9PEZI</name>
<feature type="chain" id="PRO_5034711227" description="IgE-binding protein" evidence="1">
    <location>
        <begin position="20"/>
        <end position="182"/>
    </location>
</feature>
<gene>
    <name evidence="2" type="ORF">AOQ84DRAFT_348623</name>
</gene>
<accession>A0A8E2EQF5</accession>
<dbReference type="Proteomes" id="UP000250140">
    <property type="component" value="Unassembled WGS sequence"/>
</dbReference>
<organism evidence="2 3">
    <name type="scientific">Glonium stellatum</name>
    <dbReference type="NCBI Taxonomy" id="574774"/>
    <lineage>
        <taxon>Eukaryota</taxon>
        <taxon>Fungi</taxon>
        <taxon>Dikarya</taxon>
        <taxon>Ascomycota</taxon>
        <taxon>Pezizomycotina</taxon>
        <taxon>Dothideomycetes</taxon>
        <taxon>Pleosporomycetidae</taxon>
        <taxon>Gloniales</taxon>
        <taxon>Gloniaceae</taxon>
        <taxon>Glonium</taxon>
    </lineage>
</organism>
<evidence type="ECO:0008006" key="4">
    <source>
        <dbReference type="Google" id="ProtNLM"/>
    </source>
</evidence>
<reference evidence="2 3" key="1">
    <citation type="journal article" date="2016" name="Nat. Commun.">
        <title>Ectomycorrhizal ecology is imprinted in the genome of the dominant symbiotic fungus Cenococcum geophilum.</title>
        <authorList>
            <consortium name="DOE Joint Genome Institute"/>
            <person name="Peter M."/>
            <person name="Kohler A."/>
            <person name="Ohm R.A."/>
            <person name="Kuo A."/>
            <person name="Krutzmann J."/>
            <person name="Morin E."/>
            <person name="Arend M."/>
            <person name="Barry K.W."/>
            <person name="Binder M."/>
            <person name="Choi C."/>
            <person name="Clum A."/>
            <person name="Copeland A."/>
            <person name="Grisel N."/>
            <person name="Haridas S."/>
            <person name="Kipfer T."/>
            <person name="LaButti K."/>
            <person name="Lindquist E."/>
            <person name="Lipzen A."/>
            <person name="Maire R."/>
            <person name="Meier B."/>
            <person name="Mihaltcheva S."/>
            <person name="Molinier V."/>
            <person name="Murat C."/>
            <person name="Poggeler S."/>
            <person name="Quandt C.A."/>
            <person name="Sperisen C."/>
            <person name="Tritt A."/>
            <person name="Tisserant E."/>
            <person name="Crous P.W."/>
            <person name="Henrissat B."/>
            <person name="Nehls U."/>
            <person name="Egli S."/>
            <person name="Spatafora J.W."/>
            <person name="Grigoriev I.V."/>
            <person name="Martin F.M."/>
        </authorList>
    </citation>
    <scope>NUCLEOTIDE SEQUENCE [LARGE SCALE GENOMIC DNA]</scope>
    <source>
        <strain evidence="2 3">CBS 207.34</strain>
    </source>
</reference>